<evidence type="ECO:0000313" key="3">
    <source>
        <dbReference type="Proteomes" id="UP000193136"/>
    </source>
</evidence>
<dbReference type="STRING" id="1969733.B5V00_13740"/>
<feature type="transmembrane region" description="Helical" evidence="1">
    <location>
        <begin position="59"/>
        <end position="79"/>
    </location>
</feature>
<sequence>MGKDDSTDIMPMPAGQEIHPKGLLEAISFIEQNFSNELGGAILKDTFLTTKQRLEFFEVGFRSSFLSGLISALLTPVAIGVVERYIPIFGDADPSRFDMAFAFLLAVGYSLGFGIFLAYACTKFVGGYTRSMIRNLLGGVVAGSVLKAILAFLGFHFIYFVLLSDANMQKGAQLLYRARIPRNAVVTAYSWLYDFKPVFLTSAWFIVGVTVVFIAIPTISMLLARIRNRKLIKAGLVHVE</sequence>
<dbReference type="OrthoDB" id="5393855at2"/>
<name>A0A1X0XXA0_9BACT</name>
<feature type="transmembrane region" description="Helical" evidence="1">
    <location>
        <begin position="133"/>
        <end position="162"/>
    </location>
</feature>
<evidence type="ECO:0000256" key="1">
    <source>
        <dbReference type="SAM" id="Phobius"/>
    </source>
</evidence>
<accession>A0A1X0XXA0</accession>
<organism evidence="2 3">
    <name type="scientific">Geothermobacter hydrogeniphilus</name>
    <dbReference type="NCBI Taxonomy" id="1969733"/>
    <lineage>
        <taxon>Bacteria</taxon>
        <taxon>Pseudomonadati</taxon>
        <taxon>Thermodesulfobacteriota</taxon>
        <taxon>Desulfuromonadia</taxon>
        <taxon>Desulfuromonadales</taxon>
        <taxon>Geothermobacteraceae</taxon>
        <taxon>Geothermobacter</taxon>
    </lineage>
</organism>
<evidence type="ECO:0000313" key="2">
    <source>
        <dbReference type="EMBL" id="ORJ57507.1"/>
    </source>
</evidence>
<keyword evidence="1" id="KW-0472">Membrane</keyword>
<feature type="transmembrane region" description="Helical" evidence="1">
    <location>
        <begin position="99"/>
        <end position="121"/>
    </location>
</feature>
<proteinExistence type="predicted"/>
<keyword evidence="1" id="KW-1133">Transmembrane helix</keyword>
<dbReference type="EMBL" id="NAAD01000019">
    <property type="protein sequence ID" value="ORJ57507.1"/>
    <property type="molecule type" value="Genomic_DNA"/>
</dbReference>
<gene>
    <name evidence="2" type="ORF">B5V00_13740</name>
</gene>
<feature type="transmembrane region" description="Helical" evidence="1">
    <location>
        <begin position="203"/>
        <end position="224"/>
    </location>
</feature>
<keyword evidence="1" id="KW-0812">Transmembrane</keyword>
<dbReference type="Proteomes" id="UP000193136">
    <property type="component" value="Unassembled WGS sequence"/>
</dbReference>
<comment type="caution">
    <text evidence="2">The sequence shown here is derived from an EMBL/GenBank/DDBJ whole genome shotgun (WGS) entry which is preliminary data.</text>
</comment>
<protein>
    <submittedName>
        <fullName evidence="2">Uncharacterized protein</fullName>
    </submittedName>
</protein>
<reference evidence="2 3" key="1">
    <citation type="submission" date="2017-03" db="EMBL/GenBank/DDBJ databases">
        <title>Genome sequence of Geothermobacter sp. EPR-M, Deep-Sea Iron Reducer.</title>
        <authorList>
            <person name="Tully B."/>
            <person name="Savalia P."/>
            <person name="Abuyen K."/>
            <person name="Baughan C."/>
            <person name="Romero E."/>
            <person name="Ronkowski C."/>
            <person name="Torres B."/>
            <person name="Tremblay J."/>
            <person name="Trujillo A."/>
            <person name="Tyler M."/>
            <person name="Perez-Rodriguez I."/>
            <person name="Amend J."/>
        </authorList>
    </citation>
    <scope>NUCLEOTIDE SEQUENCE [LARGE SCALE GENOMIC DNA]</scope>
    <source>
        <strain evidence="2 3">EPR-M</strain>
    </source>
</reference>
<dbReference type="AlphaFoldDB" id="A0A1X0XXA0"/>
<dbReference type="RefSeq" id="WP_085011388.1">
    <property type="nucleotide sequence ID" value="NZ_NAAD01000019.1"/>
</dbReference>
<keyword evidence="3" id="KW-1185">Reference proteome</keyword>